<dbReference type="Pfam" id="PF10250">
    <property type="entry name" value="O-FucT"/>
    <property type="match status" value="1"/>
</dbReference>
<keyword evidence="2" id="KW-0294">Fucose metabolism</keyword>
<proteinExistence type="predicted"/>
<keyword evidence="5" id="KW-0472">Membrane</keyword>
<keyword evidence="5" id="KW-1133">Transmembrane helix</keyword>
<name>A0A061B6K0_RHOTO</name>
<organism evidence="6">
    <name type="scientific">Rhodotorula toruloides</name>
    <name type="common">Yeast</name>
    <name type="synonym">Rhodosporidium toruloides</name>
    <dbReference type="NCBI Taxonomy" id="5286"/>
    <lineage>
        <taxon>Eukaryota</taxon>
        <taxon>Fungi</taxon>
        <taxon>Dikarya</taxon>
        <taxon>Basidiomycota</taxon>
        <taxon>Pucciniomycotina</taxon>
        <taxon>Microbotryomycetes</taxon>
        <taxon>Sporidiobolales</taxon>
        <taxon>Sporidiobolaceae</taxon>
        <taxon>Rhodotorula</taxon>
    </lineage>
</organism>
<evidence type="ECO:0000256" key="2">
    <source>
        <dbReference type="ARBA" id="ARBA00023253"/>
    </source>
</evidence>
<accession>A0A061B6K0</accession>
<protein>
    <submittedName>
        <fullName evidence="6">RHTO0S11e01640g1_1</fullName>
    </submittedName>
</protein>
<feature type="transmembrane region" description="Helical" evidence="5">
    <location>
        <begin position="110"/>
        <end position="128"/>
    </location>
</feature>
<keyword evidence="1" id="KW-0808">Transferase</keyword>
<evidence type="ECO:0000256" key="1">
    <source>
        <dbReference type="ARBA" id="ARBA00022679"/>
    </source>
</evidence>
<feature type="compositionally biased region" description="Low complexity" evidence="4">
    <location>
        <begin position="7"/>
        <end position="52"/>
    </location>
</feature>
<reference evidence="6" key="1">
    <citation type="journal article" date="2014" name="Genome Announc.">
        <title>Draft genome sequence of Rhodosporidium toruloides CECT1137, an oleaginous yeast of biotechnological interest.</title>
        <authorList>
            <person name="Morin N."/>
            <person name="Calcas X."/>
            <person name="Devillers H."/>
            <person name="Durrens P."/>
            <person name="Sherman D.J."/>
            <person name="Nicaud J.-M."/>
            <person name="Neuveglise C."/>
        </authorList>
    </citation>
    <scope>NUCLEOTIDE SEQUENCE</scope>
    <source>
        <strain evidence="6">CECT1137</strain>
    </source>
</reference>
<evidence type="ECO:0000256" key="4">
    <source>
        <dbReference type="SAM" id="MobiDB-lite"/>
    </source>
</evidence>
<keyword evidence="3" id="KW-0119">Carbohydrate metabolism</keyword>
<evidence type="ECO:0000256" key="3">
    <source>
        <dbReference type="ARBA" id="ARBA00023277"/>
    </source>
</evidence>
<dbReference type="CDD" id="cd11296">
    <property type="entry name" value="O-FucT_like"/>
    <property type="match status" value="1"/>
</dbReference>
<gene>
    <name evidence="6" type="ORF">RHTO0S_11e01640g</name>
</gene>
<feature type="region of interest" description="Disordered" evidence="4">
    <location>
        <begin position="1"/>
        <end position="68"/>
    </location>
</feature>
<dbReference type="InterPro" id="IPR019378">
    <property type="entry name" value="GDP-Fuc_O-FucTrfase"/>
</dbReference>
<dbReference type="AlphaFoldDB" id="A0A061B6K0"/>
<keyword evidence="5" id="KW-0812">Transmembrane</keyword>
<dbReference type="EMBL" id="LK052946">
    <property type="protein sequence ID" value="CDR45531.1"/>
    <property type="molecule type" value="Genomic_DNA"/>
</dbReference>
<evidence type="ECO:0000256" key="5">
    <source>
        <dbReference type="SAM" id="Phobius"/>
    </source>
</evidence>
<evidence type="ECO:0000313" key="6">
    <source>
        <dbReference type="EMBL" id="CDR45531.1"/>
    </source>
</evidence>
<sequence>MQDVRSTRQSSATTTRSSSPSSTSRLLPLHSRLPSSALASASSSLSPSPHASYDVSPDPNALTGADLDDDEEIERTIAYLEASTTARSSGPSGLALFLRRLSVRNLSRRAVLVALVGVAALLRLAGAARTDEAGERIGWNSVGRAREVLGGLARTPSGLKSAVYDRWSALKWSRLGAAEEDMLFDDLDLSQLLNYDGPAATLKEQLKDGIRYVTASAYGGHANQMIGIQKLLYFAKLTNRVAIIPTLWPIHIDGAQPANISDFYDLDRFWHESHIAAVEMSRIKAPDLSGSLPQNENLSCWSIQEATVGFPNLASWSFDFHDIWVNYWPLPPLARSLGGFDIAFDALRVFDFDEANRREWVAKVEREHLPQRPLPEGVKEFKGNTLDNFKEGMNTSVTDPPDDQIMCFDNTLFMGPIMFPELPVSATPLEPGAPGEGLSWANVGRYMHFNSRVEEIVDDYLMRLFDVSKPSKVPPFISIHLRRGDFLQFRGAYTDLDNYKVALGRVQAALQARLDDPDGWTGPGKSAFRSFGIKAKDYAVVCTTDEKGDSDFVKEVRGLGWKVIDHDACETKEKYGAWWPTIIDSAVLARGRSFVGTDRSTYSHLAGLRVKYWQGGLVELTEEV</sequence>
<dbReference type="Gene3D" id="3.40.50.11350">
    <property type="match status" value="1"/>
</dbReference>
<dbReference type="GO" id="GO:0006004">
    <property type="term" value="P:fucose metabolic process"/>
    <property type="evidence" value="ECO:0007669"/>
    <property type="project" value="UniProtKB-KW"/>
</dbReference>
<dbReference type="GO" id="GO:0016740">
    <property type="term" value="F:transferase activity"/>
    <property type="evidence" value="ECO:0007669"/>
    <property type="project" value="UniProtKB-KW"/>
</dbReference>
<dbReference type="OrthoDB" id="423313at2759"/>